<dbReference type="GO" id="GO:0008773">
    <property type="term" value="F:[protein-PII] uridylyltransferase activity"/>
    <property type="evidence" value="ECO:0007669"/>
    <property type="project" value="InterPro"/>
</dbReference>
<gene>
    <name evidence="4" type="ORF">CR159_12455</name>
</gene>
<dbReference type="PROSITE" id="PS51371">
    <property type="entry name" value="CBS"/>
    <property type="match status" value="2"/>
</dbReference>
<evidence type="ECO:0000256" key="2">
    <source>
        <dbReference type="PROSITE-ProRule" id="PRU00703"/>
    </source>
</evidence>
<feature type="domain" description="CBS" evidence="3">
    <location>
        <begin position="44"/>
        <end position="104"/>
    </location>
</feature>
<dbReference type="InterPro" id="IPR043519">
    <property type="entry name" value="NT_sf"/>
</dbReference>
<dbReference type="InterPro" id="IPR018821">
    <property type="entry name" value="DUF294_put_nucleoTrafse_sb-bd"/>
</dbReference>
<evidence type="ECO:0000313" key="5">
    <source>
        <dbReference type="Proteomes" id="UP000234190"/>
    </source>
</evidence>
<dbReference type="InterPro" id="IPR046342">
    <property type="entry name" value="CBS_dom_sf"/>
</dbReference>
<dbReference type="SUPFAM" id="SSF81301">
    <property type="entry name" value="Nucleotidyltransferase"/>
    <property type="match status" value="1"/>
</dbReference>
<evidence type="ECO:0000259" key="3">
    <source>
        <dbReference type="PROSITE" id="PS51371"/>
    </source>
</evidence>
<dbReference type="InterPro" id="IPR000644">
    <property type="entry name" value="CBS_dom"/>
</dbReference>
<keyword evidence="5" id="KW-1185">Reference proteome</keyword>
<dbReference type="Pfam" id="PF10335">
    <property type="entry name" value="DUF294_C"/>
    <property type="match status" value="1"/>
</dbReference>
<dbReference type="CDD" id="cd05401">
    <property type="entry name" value="NT_GlnE_GlnD_like"/>
    <property type="match status" value="1"/>
</dbReference>
<comment type="caution">
    <text evidence="4">The sequence shown here is derived from an EMBL/GenBank/DDBJ whole genome shotgun (WGS) entry which is preliminary data.</text>
</comment>
<reference evidence="4 5" key="1">
    <citation type="submission" date="2017-10" db="EMBL/GenBank/DDBJ databases">
        <title>Two draft genome sequences of Pusillimonas sp. strains isolated from a nitrate- and radionuclide-contaminated groundwater in Russia.</title>
        <authorList>
            <person name="Grouzdev D.S."/>
            <person name="Tourova T.P."/>
            <person name="Goeva M.A."/>
            <person name="Babich T.L."/>
            <person name="Sokolova D.S."/>
            <person name="Abdullin R."/>
            <person name="Poltaraus A.B."/>
            <person name="Toshchakov S.V."/>
            <person name="Nazina T.N."/>
        </authorList>
    </citation>
    <scope>NUCLEOTIDE SEQUENCE [LARGE SCALE GENOMIC DNA]</scope>
    <source>
        <strain evidence="4 5">JR1/69-3-13</strain>
    </source>
</reference>
<evidence type="ECO:0000256" key="1">
    <source>
        <dbReference type="ARBA" id="ARBA00023122"/>
    </source>
</evidence>
<accession>A0A2N4U329</accession>
<dbReference type="Proteomes" id="UP000234190">
    <property type="component" value="Unassembled WGS sequence"/>
</dbReference>
<evidence type="ECO:0000313" key="4">
    <source>
        <dbReference type="EMBL" id="PLC49416.1"/>
    </source>
</evidence>
<dbReference type="PANTHER" id="PTHR43080">
    <property type="entry name" value="CBS DOMAIN-CONTAINING PROTEIN CBSX3, MITOCHONDRIAL"/>
    <property type="match status" value="1"/>
</dbReference>
<dbReference type="CDD" id="cd04587">
    <property type="entry name" value="CBS_pair_CAP-ED_NT_Pol-beta-like_DUF294_assoc"/>
    <property type="match status" value="1"/>
</dbReference>
<dbReference type="AlphaFoldDB" id="A0A2N4U329"/>
<dbReference type="Pfam" id="PF03445">
    <property type="entry name" value="DUF294"/>
    <property type="match status" value="1"/>
</dbReference>
<dbReference type="RefSeq" id="WP_102074292.1">
    <property type="nucleotide sequence ID" value="NZ_PDNW01000010.1"/>
</dbReference>
<dbReference type="OrthoDB" id="9808528at2"/>
<keyword evidence="1 2" id="KW-0129">CBS domain</keyword>
<dbReference type="SMART" id="SM00116">
    <property type="entry name" value="CBS"/>
    <property type="match status" value="2"/>
</dbReference>
<dbReference type="EMBL" id="PDNW01000010">
    <property type="protein sequence ID" value="PLC49416.1"/>
    <property type="molecule type" value="Genomic_DNA"/>
</dbReference>
<dbReference type="GO" id="GO:0016301">
    <property type="term" value="F:kinase activity"/>
    <property type="evidence" value="ECO:0007669"/>
    <property type="project" value="UniProtKB-KW"/>
</dbReference>
<organism evidence="4 5">
    <name type="scientific">Pollutimonas subterranea</name>
    <dbReference type="NCBI Taxonomy" id="2045210"/>
    <lineage>
        <taxon>Bacteria</taxon>
        <taxon>Pseudomonadati</taxon>
        <taxon>Pseudomonadota</taxon>
        <taxon>Betaproteobacteria</taxon>
        <taxon>Burkholderiales</taxon>
        <taxon>Alcaligenaceae</taxon>
        <taxon>Pollutimonas</taxon>
    </lineage>
</organism>
<keyword evidence="4" id="KW-0418">Kinase</keyword>
<name>A0A2N4U329_9BURK</name>
<dbReference type="SUPFAM" id="SSF54631">
    <property type="entry name" value="CBS-domain pair"/>
    <property type="match status" value="1"/>
</dbReference>
<protein>
    <submittedName>
        <fullName evidence="4">Histidine kinase</fullName>
    </submittedName>
</protein>
<keyword evidence="4" id="KW-0808">Transferase</keyword>
<proteinExistence type="predicted"/>
<dbReference type="InterPro" id="IPR005105">
    <property type="entry name" value="GlnD_Uridyltrans_N"/>
</dbReference>
<dbReference type="InterPro" id="IPR051257">
    <property type="entry name" value="Diverse_CBS-Domain"/>
</dbReference>
<sequence length="505" mass="55361">MDENKTALTGSLHTVHSKEILKREALEPAARALLGHTYTAHDLIAREPLSCTPETSVGQAAQTMRDAHVSSLGVVDPDNHRLVGLITLRDLVNRVLAEGRSPDTPVRDIMTIDPVTLPASALGVDILTFMLRNKVGHLPISNDGKLDGMITQTDLIRVNATNAAVLVHEIARAQDVPAMTIATSSIPDLLVKLVASHQSHEVATRFITDIADAITRRLLELAELELGPAPVPYLWLACGSQGRQEQTGLSDQDNCLFLDDAVSSADMPYFERLAQRVTDGLDACGYVYCPGDMMATNPRWRQPVCVWRQYFHSWAAKPNPEAQMLASVMFDLRPIGGTFGLHPALQAETLKAASENSIFVAHMIANSLKHRPALGFIRQFSTLRSGAHRNHIDMKLNGVIPITDLARIYALQARLPEVNTRARVLAAGHAGIISASGAHDLVEAYDLISRLRLEHQARLIRSGDKPNNYLDPAELSNFQRNHLRNAFMVVRTMQSALGQDKSALT</sequence>
<dbReference type="Pfam" id="PF00571">
    <property type="entry name" value="CBS"/>
    <property type="match status" value="2"/>
</dbReference>
<feature type="domain" description="CBS" evidence="3">
    <location>
        <begin position="110"/>
        <end position="165"/>
    </location>
</feature>
<dbReference type="Gene3D" id="3.10.580.10">
    <property type="entry name" value="CBS-domain"/>
    <property type="match status" value="1"/>
</dbReference>
<dbReference type="PANTHER" id="PTHR43080:SF2">
    <property type="entry name" value="CBS DOMAIN-CONTAINING PROTEIN"/>
    <property type="match status" value="1"/>
</dbReference>